<comment type="similarity">
    <text evidence="1">Belongs to the UPF0235 family.</text>
</comment>
<dbReference type="AlphaFoldDB" id="A0A3A5H3E6"/>
<reference evidence="3" key="1">
    <citation type="submission" date="2018-09" db="EMBL/GenBank/DDBJ databases">
        <authorList>
            <person name="Zhu H."/>
        </authorList>
    </citation>
    <scope>NUCLEOTIDE SEQUENCE [LARGE SCALE GENOMIC DNA]</scope>
    <source>
        <strain evidence="3">K1W22B-1</strain>
    </source>
</reference>
<protein>
    <submittedName>
        <fullName evidence="2">DUF167 domain-containing protein</fullName>
    </submittedName>
</protein>
<gene>
    <name evidence="2" type="ORF">D4739_03000</name>
</gene>
<dbReference type="EMBL" id="QYRP01000002">
    <property type="protein sequence ID" value="RJS45286.1"/>
    <property type="molecule type" value="Genomic_DNA"/>
</dbReference>
<dbReference type="Proteomes" id="UP000276542">
    <property type="component" value="Unassembled WGS sequence"/>
</dbReference>
<dbReference type="OrthoDB" id="9801878at2"/>
<evidence type="ECO:0000313" key="2">
    <source>
        <dbReference type="EMBL" id="RJS45286.1"/>
    </source>
</evidence>
<dbReference type="SUPFAM" id="SSF69786">
    <property type="entry name" value="YggU-like"/>
    <property type="match status" value="1"/>
</dbReference>
<organism evidence="2 3">
    <name type="scientific">Nocardioides cavernaquae</name>
    <dbReference type="NCBI Taxonomy" id="2321396"/>
    <lineage>
        <taxon>Bacteria</taxon>
        <taxon>Bacillati</taxon>
        <taxon>Actinomycetota</taxon>
        <taxon>Actinomycetes</taxon>
        <taxon>Propionibacteriales</taxon>
        <taxon>Nocardioidaceae</taxon>
        <taxon>Nocardioides</taxon>
    </lineage>
</organism>
<dbReference type="RefSeq" id="WP_120059187.1">
    <property type="nucleotide sequence ID" value="NZ_QYRP01000002.1"/>
</dbReference>
<dbReference type="NCBIfam" id="TIGR00251">
    <property type="entry name" value="DUF167 family protein"/>
    <property type="match status" value="1"/>
</dbReference>
<dbReference type="Pfam" id="PF02594">
    <property type="entry name" value="DUF167"/>
    <property type="match status" value="1"/>
</dbReference>
<evidence type="ECO:0000313" key="3">
    <source>
        <dbReference type="Proteomes" id="UP000276542"/>
    </source>
</evidence>
<evidence type="ECO:0000256" key="1">
    <source>
        <dbReference type="ARBA" id="ARBA00010364"/>
    </source>
</evidence>
<dbReference type="InterPro" id="IPR003746">
    <property type="entry name" value="DUF167"/>
</dbReference>
<dbReference type="GO" id="GO:0005737">
    <property type="term" value="C:cytoplasm"/>
    <property type="evidence" value="ECO:0007669"/>
    <property type="project" value="TreeGrafter"/>
</dbReference>
<name>A0A3A5H3E6_9ACTN</name>
<dbReference type="PANTHER" id="PTHR13420">
    <property type="entry name" value="UPF0235 PROTEIN C15ORF40"/>
    <property type="match status" value="1"/>
</dbReference>
<proteinExistence type="inferred from homology"/>
<dbReference type="InterPro" id="IPR036591">
    <property type="entry name" value="YggU-like_sf"/>
</dbReference>
<dbReference type="SMART" id="SM01152">
    <property type="entry name" value="DUF167"/>
    <property type="match status" value="1"/>
</dbReference>
<dbReference type="Gene3D" id="3.30.1200.10">
    <property type="entry name" value="YggU-like"/>
    <property type="match status" value="1"/>
</dbReference>
<keyword evidence="3" id="KW-1185">Reference proteome</keyword>
<accession>A0A3A5H3E6</accession>
<dbReference type="PANTHER" id="PTHR13420:SF7">
    <property type="entry name" value="UPF0235 PROTEIN C15ORF40"/>
    <property type="match status" value="1"/>
</dbReference>
<comment type="caution">
    <text evidence="2">The sequence shown here is derived from an EMBL/GenBank/DDBJ whole genome shotgun (WGS) entry which is preliminary data.</text>
</comment>
<sequence>MARYGITVKPGSRKGPLVEVSDDGTLVLFVRERAVDGAANDAVIRLLSDHLGVPKSRIEIVRGHTSRSKLVDVD</sequence>